<dbReference type="PRINTS" id="PR00107">
    <property type="entry name" value="PHOSPHOCPHPR"/>
</dbReference>
<dbReference type="SUPFAM" id="SSF55594">
    <property type="entry name" value="HPr-like"/>
    <property type="match status" value="1"/>
</dbReference>
<keyword evidence="3" id="KW-0963">Cytoplasm</keyword>
<dbReference type="InterPro" id="IPR002114">
    <property type="entry name" value="PTS_HPr_Ser_P_site"/>
</dbReference>
<dbReference type="RefSeq" id="WP_094992713.1">
    <property type="nucleotide sequence ID" value="NZ_NQKI01000007.1"/>
</dbReference>
<dbReference type="PROSITE" id="PS51350">
    <property type="entry name" value="PTS_HPR_DOM"/>
    <property type="match status" value="1"/>
</dbReference>
<evidence type="ECO:0000259" key="5">
    <source>
        <dbReference type="PROSITE" id="PS51350"/>
    </source>
</evidence>
<evidence type="ECO:0000256" key="1">
    <source>
        <dbReference type="ARBA" id="ARBA00004496"/>
    </source>
</evidence>
<evidence type="ECO:0000313" key="7">
    <source>
        <dbReference type="Proteomes" id="UP000215788"/>
    </source>
</evidence>
<dbReference type="PROSITE" id="PS00589">
    <property type="entry name" value="PTS_HPR_SER"/>
    <property type="match status" value="1"/>
</dbReference>
<dbReference type="EMBL" id="NQKI01000007">
    <property type="protein sequence ID" value="OZY60293.1"/>
    <property type="molecule type" value="Genomic_DNA"/>
</dbReference>
<name>A0A266NCZ6_9PSED</name>
<comment type="subcellular location">
    <subcellularLocation>
        <location evidence="1">Cytoplasm</location>
    </subcellularLocation>
</comment>
<dbReference type="InterPro" id="IPR000032">
    <property type="entry name" value="HPr-like"/>
</dbReference>
<dbReference type="InterPro" id="IPR035895">
    <property type="entry name" value="HPr-like_sf"/>
</dbReference>
<dbReference type="InterPro" id="IPR050399">
    <property type="entry name" value="HPr"/>
</dbReference>
<proteinExistence type="inferred from homology"/>
<keyword evidence="4" id="KW-0598">Phosphotransferase system</keyword>
<dbReference type="PANTHER" id="PTHR33705:SF2">
    <property type="entry name" value="PHOSPHOCARRIER PROTEIN NPR"/>
    <property type="match status" value="1"/>
</dbReference>
<protein>
    <submittedName>
        <fullName evidence="6">Phosphocarrier protein HPr</fullName>
    </submittedName>
</protein>
<dbReference type="AlphaFoldDB" id="A0A266NCZ6"/>
<dbReference type="PROSITE" id="PS00369">
    <property type="entry name" value="PTS_HPR_HIS"/>
    <property type="match status" value="1"/>
</dbReference>
<evidence type="ECO:0000256" key="4">
    <source>
        <dbReference type="ARBA" id="ARBA00022683"/>
    </source>
</evidence>
<evidence type="ECO:0000313" key="6">
    <source>
        <dbReference type="EMBL" id="OZY60293.1"/>
    </source>
</evidence>
<dbReference type="GO" id="GO:0009401">
    <property type="term" value="P:phosphoenolpyruvate-dependent sugar phosphotransferase system"/>
    <property type="evidence" value="ECO:0007669"/>
    <property type="project" value="UniProtKB-KW"/>
</dbReference>
<sequence length="90" mass="9708">MPDLEIEIINKLGLHARASAKFVGVAGRFPCQVRAGRTPESMVDGKSIMAMMMLAAGKGTTIHLKTEGEQEQEAMAALVALINNYFDEGE</sequence>
<dbReference type="Gene3D" id="3.30.1340.10">
    <property type="entry name" value="HPr-like"/>
    <property type="match status" value="1"/>
</dbReference>
<comment type="similarity">
    <text evidence="2">Belongs to the HPr family.</text>
</comment>
<feature type="domain" description="HPr" evidence="5">
    <location>
        <begin position="1"/>
        <end position="89"/>
    </location>
</feature>
<dbReference type="OrthoDB" id="9798965at2"/>
<comment type="caution">
    <text evidence="6">The sequence shown here is derived from an EMBL/GenBank/DDBJ whole genome shotgun (WGS) entry which is preliminary data.</text>
</comment>
<dbReference type="Proteomes" id="UP000215788">
    <property type="component" value="Unassembled WGS sequence"/>
</dbReference>
<reference evidence="6 7" key="1">
    <citation type="submission" date="2017-08" db="EMBL/GenBank/DDBJ databases">
        <title>Genomic and metabolic characterisation of spoilage-associated Pseudomonas species.</title>
        <authorList>
            <person name="Stanborough T."/>
            <person name="Fegan N."/>
            <person name="Powell S.M."/>
            <person name="Singh T."/>
            <person name="Tamplin M.L."/>
            <person name="Chandry P.S."/>
        </authorList>
    </citation>
    <scope>NUCLEOTIDE SEQUENCE [LARGE SCALE GENOMIC DNA]</scope>
    <source>
        <strain evidence="6 7">L1802</strain>
    </source>
</reference>
<evidence type="ECO:0000256" key="3">
    <source>
        <dbReference type="ARBA" id="ARBA00022490"/>
    </source>
</evidence>
<dbReference type="NCBIfam" id="TIGR01003">
    <property type="entry name" value="PTS_HPr_family"/>
    <property type="match status" value="1"/>
</dbReference>
<dbReference type="CDD" id="cd00367">
    <property type="entry name" value="PTS-HPr_like"/>
    <property type="match status" value="1"/>
</dbReference>
<gene>
    <name evidence="6" type="ORF">CJF39_06835</name>
</gene>
<evidence type="ECO:0000256" key="2">
    <source>
        <dbReference type="ARBA" id="ARBA00010736"/>
    </source>
</evidence>
<organism evidence="6 7">
    <name type="scientific">Pseudomonas lundensis</name>
    <dbReference type="NCBI Taxonomy" id="86185"/>
    <lineage>
        <taxon>Bacteria</taxon>
        <taxon>Pseudomonadati</taxon>
        <taxon>Pseudomonadota</taxon>
        <taxon>Gammaproteobacteria</taxon>
        <taxon>Pseudomonadales</taxon>
        <taxon>Pseudomonadaceae</taxon>
        <taxon>Pseudomonas</taxon>
    </lineage>
</organism>
<dbReference type="InterPro" id="IPR001020">
    <property type="entry name" value="PTS_HPr_His_P_site"/>
</dbReference>
<accession>A0A266NCZ6</accession>
<dbReference type="Pfam" id="PF00381">
    <property type="entry name" value="PTS-HPr"/>
    <property type="match status" value="1"/>
</dbReference>
<dbReference type="GO" id="GO:0005737">
    <property type="term" value="C:cytoplasm"/>
    <property type="evidence" value="ECO:0007669"/>
    <property type="project" value="UniProtKB-SubCell"/>
</dbReference>
<dbReference type="PANTHER" id="PTHR33705">
    <property type="entry name" value="PHOSPHOCARRIER PROTEIN HPR"/>
    <property type="match status" value="1"/>
</dbReference>